<protein>
    <submittedName>
        <fullName evidence="1">DUF742 domain-containing protein</fullName>
    </submittedName>
</protein>
<dbReference type="PANTHER" id="PTHR36221">
    <property type="entry name" value="DUF742 DOMAIN-CONTAINING PROTEIN"/>
    <property type="match status" value="1"/>
</dbReference>
<accession>A0ABW5FKS7</accession>
<name>A0ABW5FKS7_9PSEU</name>
<dbReference type="Pfam" id="PF05331">
    <property type="entry name" value="DUF742"/>
    <property type="match status" value="1"/>
</dbReference>
<dbReference type="InterPro" id="IPR007995">
    <property type="entry name" value="DUF742"/>
</dbReference>
<sequence>MTGRDEAWFDDAAGPIGRPYTVTGGRTRTDNIGLDLLTLVVAVTTPGQAAHLQPDYAKIVRLCQQPLSVAEVAAYVRLPMPVVKVLISDLIEGGYVILRGDSPVAAMADERILQAVLDGIRKL</sequence>
<dbReference type="Proteomes" id="UP001597417">
    <property type="component" value="Unassembled WGS sequence"/>
</dbReference>
<comment type="caution">
    <text evidence="1">The sequence shown here is derived from an EMBL/GenBank/DDBJ whole genome shotgun (WGS) entry which is preliminary data.</text>
</comment>
<keyword evidence="2" id="KW-1185">Reference proteome</keyword>
<evidence type="ECO:0000313" key="2">
    <source>
        <dbReference type="Proteomes" id="UP001597417"/>
    </source>
</evidence>
<dbReference type="EMBL" id="JBHUKR010000004">
    <property type="protein sequence ID" value="MFD2415605.1"/>
    <property type="molecule type" value="Genomic_DNA"/>
</dbReference>
<proteinExistence type="predicted"/>
<dbReference type="PANTHER" id="PTHR36221:SF1">
    <property type="entry name" value="DUF742 DOMAIN-CONTAINING PROTEIN"/>
    <property type="match status" value="1"/>
</dbReference>
<gene>
    <name evidence="1" type="ORF">ACFSXZ_04605</name>
</gene>
<reference evidence="2" key="1">
    <citation type="journal article" date="2019" name="Int. J. Syst. Evol. Microbiol.">
        <title>The Global Catalogue of Microorganisms (GCM) 10K type strain sequencing project: providing services to taxonomists for standard genome sequencing and annotation.</title>
        <authorList>
            <consortium name="The Broad Institute Genomics Platform"/>
            <consortium name="The Broad Institute Genome Sequencing Center for Infectious Disease"/>
            <person name="Wu L."/>
            <person name="Ma J."/>
        </authorList>
    </citation>
    <scope>NUCLEOTIDE SEQUENCE [LARGE SCALE GENOMIC DNA]</scope>
    <source>
        <strain evidence="2">CGMCC 4.7645</strain>
    </source>
</reference>
<dbReference type="RefSeq" id="WP_378261546.1">
    <property type="nucleotide sequence ID" value="NZ_JBHUKR010000004.1"/>
</dbReference>
<organism evidence="1 2">
    <name type="scientific">Amycolatopsis pigmentata</name>
    <dbReference type="NCBI Taxonomy" id="450801"/>
    <lineage>
        <taxon>Bacteria</taxon>
        <taxon>Bacillati</taxon>
        <taxon>Actinomycetota</taxon>
        <taxon>Actinomycetes</taxon>
        <taxon>Pseudonocardiales</taxon>
        <taxon>Pseudonocardiaceae</taxon>
        <taxon>Amycolatopsis</taxon>
    </lineage>
</organism>
<evidence type="ECO:0000313" key="1">
    <source>
        <dbReference type="EMBL" id="MFD2415605.1"/>
    </source>
</evidence>